<name>A0A0M6WC15_9FIRM</name>
<dbReference type="GO" id="GO:0008033">
    <property type="term" value="P:tRNA processing"/>
    <property type="evidence" value="ECO:0007669"/>
    <property type="project" value="UniProtKB-KW"/>
</dbReference>
<feature type="domain" description="Poly A polymerase head" evidence="10">
    <location>
        <begin position="23"/>
        <end position="143"/>
    </location>
</feature>
<dbReference type="GO" id="GO:0000049">
    <property type="term" value="F:tRNA binding"/>
    <property type="evidence" value="ECO:0007669"/>
    <property type="project" value="TreeGrafter"/>
</dbReference>
<evidence type="ECO:0000313" key="13">
    <source>
        <dbReference type="EMBL" id="CRL33428.1"/>
    </source>
</evidence>
<dbReference type="InterPro" id="IPR032810">
    <property type="entry name" value="CCA-adding_enz_C"/>
</dbReference>
<dbReference type="GO" id="GO:0000166">
    <property type="term" value="F:nucleotide binding"/>
    <property type="evidence" value="ECO:0007669"/>
    <property type="project" value="UniProtKB-KW"/>
</dbReference>
<dbReference type="InterPro" id="IPR002646">
    <property type="entry name" value="PolA_pol_head_dom"/>
</dbReference>
<gene>
    <name evidence="14" type="primary">cca</name>
    <name evidence="14" type="ORF">ERS852497_00470</name>
    <name evidence="13" type="ORF">T1815_05861</name>
</gene>
<dbReference type="NCBIfam" id="NF009814">
    <property type="entry name" value="PRK13299.1"/>
    <property type="match status" value="1"/>
</dbReference>
<evidence type="ECO:0000259" key="11">
    <source>
        <dbReference type="Pfam" id="PF12627"/>
    </source>
</evidence>
<dbReference type="RefSeq" id="WP_055061067.1">
    <property type="nucleotide sequence ID" value="NZ_CVRQ01000008.1"/>
</dbReference>
<dbReference type="SUPFAM" id="SSF81891">
    <property type="entry name" value="Poly A polymerase C-terminal region-like"/>
    <property type="match status" value="1"/>
</dbReference>
<protein>
    <submittedName>
        <fullName evidence="13 14">CCA-adding enzyme</fullName>
        <ecNumber evidence="14">2.7.7.72</ecNumber>
    </submittedName>
</protein>
<evidence type="ECO:0000256" key="3">
    <source>
        <dbReference type="ARBA" id="ARBA00022694"/>
    </source>
</evidence>
<feature type="domain" description="CCA-adding enzyme C-terminal" evidence="12">
    <location>
        <begin position="298"/>
        <end position="436"/>
    </location>
</feature>
<keyword evidence="5" id="KW-0479">Metal-binding</keyword>
<evidence type="ECO:0000256" key="5">
    <source>
        <dbReference type="ARBA" id="ARBA00022723"/>
    </source>
</evidence>
<evidence type="ECO:0000256" key="2">
    <source>
        <dbReference type="ARBA" id="ARBA00022679"/>
    </source>
</evidence>
<keyword evidence="3" id="KW-0819">tRNA processing</keyword>
<dbReference type="CDD" id="cd05398">
    <property type="entry name" value="NT_ClassII-CCAase"/>
    <property type="match status" value="1"/>
</dbReference>
<dbReference type="InterPro" id="IPR032828">
    <property type="entry name" value="PolyA_RNA-bd"/>
</dbReference>
<dbReference type="InterPro" id="IPR050264">
    <property type="entry name" value="Bact_CCA-adding_enz_type3_sf"/>
</dbReference>
<keyword evidence="15" id="KW-1185">Reference proteome</keyword>
<evidence type="ECO:0000313" key="15">
    <source>
        <dbReference type="Proteomes" id="UP000049472"/>
    </source>
</evidence>
<dbReference type="Pfam" id="PF12627">
    <property type="entry name" value="PolyA_pol_RNAbd"/>
    <property type="match status" value="1"/>
</dbReference>
<evidence type="ECO:0000256" key="9">
    <source>
        <dbReference type="RuleBase" id="RU003953"/>
    </source>
</evidence>
<comment type="similarity">
    <text evidence="9">Belongs to the tRNA nucleotidyltransferase/poly(A) polymerase family.</text>
</comment>
<dbReference type="EC" id="2.7.7.72" evidence="14"/>
<dbReference type="Proteomes" id="UP000049472">
    <property type="component" value="Unassembled WGS sequence"/>
</dbReference>
<evidence type="ECO:0000256" key="7">
    <source>
        <dbReference type="ARBA" id="ARBA00022842"/>
    </source>
</evidence>
<feature type="domain" description="tRNA nucleotidyltransferase/poly(A) polymerase RNA and SrmB- binding" evidence="11">
    <location>
        <begin position="170"/>
        <end position="230"/>
    </location>
</feature>
<dbReference type="PANTHER" id="PTHR46173">
    <property type="entry name" value="CCA TRNA NUCLEOTIDYLTRANSFERASE 1, MITOCHONDRIAL"/>
    <property type="match status" value="1"/>
</dbReference>
<comment type="cofactor">
    <cofactor evidence="1">
        <name>Mg(2+)</name>
        <dbReference type="ChEBI" id="CHEBI:18420"/>
    </cofactor>
</comment>
<dbReference type="Gene3D" id="3.30.460.10">
    <property type="entry name" value="Beta Polymerase, domain 2"/>
    <property type="match status" value="1"/>
</dbReference>
<dbReference type="SUPFAM" id="SSF81301">
    <property type="entry name" value="Nucleotidyltransferase"/>
    <property type="match status" value="1"/>
</dbReference>
<keyword evidence="8 9" id="KW-0694">RNA-binding</keyword>
<reference evidence="13" key="1">
    <citation type="submission" date="2015-05" db="EMBL/GenBank/DDBJ databases">
        <authorList>
            <person name="Wang D.B."/>
            <person name="Wang M."/>
        </authorList>
    </citation>
    <scope>NUCLEOTIDE SEQUENCE [LARGE SCALE GENOMIC DNA]</scope>
    <source>
        <strain evidence="13">T1-815</strain>
    </source>
</reference>
<keyword evidence="4 14" id="KW-0548">Nucleotidyltransferase</keyword>
<evidence type="ECO:0000259" key="10">
    <source>
        <dbReference type="Pfam" id="PF01743"/>
    </source>
</evidence>
<evidence type="ECO:0000313" key="14">
    <source>
        <dbReference type="EMBL" id="CUO69114.1"/>
    </source>
</evidence>
<evidence type="ECO:0000259" key="12">
    <source>
        <dbReference type="Pfam" id="PF13735"/>
    </source>
</evidence>
<accession>A0A0M6WC15</accession>
<dbReference type="Proteomes" id="UP000095602">
    <property type="component" value="Unassembled WGS sequence"/>
</dbReference>
<evidence type="ECO:0000256" key="8">
    <source>
        <dbReference type="ARBA" id="ARBA00022884"/>
    </source>
</evidence>
<dbReference type="InterPro" id="IPR043519">
    <property type="entry name" value="NT_sf"/>
</dbReference>
<reference evidence="15" key="2">
    <citation type="submission" date="2015-05" db="EMBL/GenBank/DDBJ databases">
        <authorList>
            <consortium name="Pathogen Informatics"/>
        </authorList>
    </citation>
    <scope>NUCLEOTIDE SEQUENCE [LARGE SCALE GENOMIC DNA]</scope>
    <source>
        <strain evidence="14 16">2789STDY5834884</strain>
        <strain evidence="15">T1-815</strain>
    </source>
</reference>
<dbReference type="Pfam" id="PF01743">
    <property type="entry name" value="PolyA_pol"/>
    <property type="match status" value="1"/>
</dbReference>
<sequence length="446" mass="51120">MRIDLPQNVNFIIDTLYEHGFEAYAVGGCVRDSLLGRTPQDWDITTSAKPAQVKAIFDHTIDTGIQHGTVTVMLEHVGYEVTTYRIDGEYEDARHPKEVTFTSNLKLDLERRDFTINAMAYNHRMGLVDEFDGIGDLKAHVIRCVGCAHDRFSEDALRMFRAVRFAAQLGFDIEAQTKAAIKELAPALSKVSAERIQVELVKLLTSDHPQMMRDLYELGLTAVFMPEFDVMMQTPQHNKHHMYSVGEHTLHTLEHVRADKILRLTMLLHDVAKPVCITTDEEGQNHFKKHPVVGADMTRKILRRLKFDNRTTDCCFKLVKEHDDRPAITERNVRRAMSRIGTELFPLLFEVKRADTLGQSMYRRAEKLEYIAEYERVYRKILADHQCVSKKEMKINGSDLIKMGVEPGPKLGDILDRLYEQVLDDPSLNEAQKLKELANKIITSLI</sequence>
<dbReference type="PANTHER" id="PTHR46173:SF1">
    <property type="entry name" value="CCA TRNA NUCLEOTIDYLTRANSFERASE 1, MITOCHONDRIAL"/>
    <property type="match status" value="1"/>
</dbReference>
<keyword evidence="6" id="KW-0547">Nucleotide-binding</keyword>
<evidence type="ECO:0000256" key="6">
    <source>
        <dbReference type="ARBA" id="ARBA00022741"/>
    </source>
</evidence>
<evidence type="ECO:0000256" key="4">
    <source>
        <dbReference type="ARBA" id="ARBA00022695"/>
    </source>
</evidence>
<dbReference type="EMBL" id="CZAJ01000003">
    <property type="protein sequence ID" value="CUO69114.1"/>
    <property type="molecule type" value="Genomic_DNA"/>
</dbReference>
<dbReference type="Pfam" id="PF13735">
    <property type="entry name" value="tRNA_NucTran2_2"/>
    <property type="match status" value="1"/>
</dbReference>
<dbReference type="AlphaFoldDB" id="A0A0M6WC15"/>
<keyword evidence="2 9" id="KW-0808">Transferase</keyword>
<evidence type="ECO:0000256" key="1">
    <source>
        <dbReference type="ARBA" id="ARBA00001946"/>
    </source>
</evidence>
<organism evidence="13 15">
    <name type="scientific">Agathobacter rectalis</name>
    <dbReference type="NCBI Taxonomy" id="39491"/>
    <lineage>
        <taxon>Bacteria</taxon>
        <taxon>Bacillati</taxon>
        <taxon>Bacillota</taxon>
        <taxon>Clostridia</taxon>
        <taxon>Lachnospirales</taxon>
        <taxon>Lachnospiraceae</taxon>
        <taxon>Agathobacter</taxon>
    </lineage>
</organism>
<dbReference type="Gene3D" id="1.10.246.80">
    <property type="match status" value="1"/>
</dbReference>
<dbReference type="EMBL" id="CVRQ01000008">
    <property type="protein sequence ID" value="CRL33428.1"/>
    <property type="molecule type" value="Genomic_DNA"/>
</dbReference>
<dbReference type="GO" id="GO:0046872">
    <property type="term" value="F:metal ion binding"/>
    <property type="evidence" value="ECO:0007669"/>
    <property type="project" value="UniProtKB-KW"/>
</dbReference>
<dbReference type="GO" id="GO:0004810">
    <property type="term" value="F:CCA tRNA nucleotidyltransferase activity"/>
    <property type="evidence" value="ECO:0007669"/>
    <property type="project" value="UniProtKB-EC"/>
</dbReference>
<evidence type="ECO:0000313" key="16">
    <source>
        <dbReference type="Proteomes" id="UP000095602"/>
    </source>
</evidence>
<proteinExistence type="inferred from homology"/>
<dbReference type="Gene3D" id="1.10.3090.10">
    <property type="entry name" value="cca-adding enzyme, domain 2"/>
    <property type="match status" value="1"/>
</dbReference>
<keyword evidence="7" id="KW-0460">Magnesium</keyword>